<feature type="chain" id="PRO_5045537833" evidence="2">
    <location>
        <begin position="29"/>
        <end position="100"/>
    </location>
</feature>
<feature type="region of interest" description="Disordered" evidence="1">
    <location>
        <begin position="30"/>
        <end position="100"/>
    </location>
</feature>
<evidence type="ECO:0000256" key="2">
    <source>
        <dbReference type="SAM" id="SignalP"/>
    </source>
</evidence>
<organism evidence="3 4">
    <name type="scientific">Pelomonas parva</name>
    <dbReference type="NCBI Taxonomy" id="3299032"/>
    <lineage>
        <taxon>Bacteria</taxon>
        <taxon>Pseudomonadati</taxon>
        <taxon>Pseudomonadota</taxon>
        <taxon>Betaproteobacteria</taxon>
        <taxon>Burkholderiales</taxon>
        <taxon>Sphaerotilaceae</taxon>
        <taxon>Roseateles</taxon>
    </lineage>
</organism>
<evidence type="ECO:0000313" key="4">
    <source>
        <dbReference type="Proteomes" id="UP001606210"/>
    </source>
</evidence>
<feature type="compositionally biased region" description="Low complexity" evidence="1">
    <location>
        <begin position="30"/>
        <end position="60"/>
    </location>
</feature>
<dbReference type="EMBL" id="JBIGHV010000009">
    <property type="protein sequence ID" value="MFG6432651.1"/>
    <property type="molecule type" value="Genomic_DNA"/>
</dbReference>
<evidence type="ECO:0000313" key="3">
    <source>
        <dbReference type="EMBL" id="MFG6432651.1"/>
    </source>
</evidence>
<dbReference type="RefSeq" id="WP_394482693.1">
    <property type="nucleotide sequence ID" value="NZ_JBIGHV010000009.1"/>
</dbReference>
<proteinExistence type="predicted"/>
<evidence type="ECO:0000256" key="1">
    <source>
        <dbReference type="SAM" id="MobiDB-lite"/>
    </source>
</evidence>
<accession>A0ABW7F7P8</accession>
<feature type="signal peptide" evidence="2">
    <location>
        <begin position="1"/>
        <end position="28"/>
    </location>
</feature>
<dbReference type="Proteomes" id="UP001606210">
    <property type="component" value="Unassembled WGS sequence"/>
</dbReference>
<reference evidence="3 4" key="1">
    <citation type="submission" date="2024-08" db="EMBL/GenBank/DDBJ databases">
        <authorList>
            <person name="Lu H."/>
        </authorList>
    </citation>
    <scope>NUCLEOTIDE SEQUENCE [LARGE SCALE GENOMIC DNA]</scope>
    <source>
        <strain evidence="3 4">LYH14W</strain>
    </source>
</reference>
<keyword evidence="4" id="KW-1185">Reference proteome</keyword>
<comment type="caution">
    <text evidence="3">The sequence shown here is derived from an EMBL/GenBank/DDBJ whole genome shotgun (WGS) entry which is preliminary data.</text>
</comment>
<name>A0ABW7F7P8_9BURK</name>
<sequence>MRHFITGPLGLLLSLCAAIAVANTAVQATPTPAAKAAKVTPAASATTAGTATGTGSVPKAGGSGGGIGSNKGVSGQQIGPKKPKCPDPTGVCPAEKVISK</sequence>
<keyword evidence="2" id="KW-0732">Signal</keyword>
<gene>
    <name evidence="3" type="ORF">ACG00Y_22225</name>
</gene>
<protein>
    <submittedName>
        <fullName evidence="3">Uncharacterized protein</fullName>
    </submittedName>
</protein>